<evidence type="ECO:0000256" key="6">
    <source>
        <dbReference type="ARBA" id="ARBA00023004"/>
    </source>
</evidence>
<dbReference type="InterPro" id="IPR000358">
    <property type="entry name" value="RNR_small_fam"/>
</dbReference>
<evidence type="ECO:0000256" key="2">
    <source>
        <dbReference type="ARBA" id="ARBA00009303"/>
    </source>
</evidence>
<dbReference type="InterPro" id="IPR033909">
    <property type="entry name" value="RNR_small"/>
</dbReference>
<name>A0A6B9JAP3_9CAUD</name>
<dbReference type="Pfam" id="PF00268">
    <property type="entry name" value="Ribonuc_red_sm"/>
    <property type="match status" value="1"/>
</dbReference>
<dbReference type="Proteomes" id="UP000433471">
    <property type="component" value="Segment"/>
</dbReference>
<sequence>MKHTEKLAWFDGSVEIQRYDVVRHDRIEKWNNKGLSFFWRPEEVDITKDKSDFESLPANEQHIFLSNLKRQILLDSIQGQAPSQIFGPLASTPENENAITNWTFQESIHSRSYTHIIRNVLADPSVVFDSVLENAQIVSLAEQINKYYDSLASYNSMMAIIHDPYVSDSVKEAVDKEYSLYEHKKAFWRALFAVNALEGVRFYVSFACSWAFMQMKEKMEGNAKIIKLICRDENMHLAYTQLHINKITQEDPDFVAIKKELELEMIMLFMDVVQQEKEWAEYLFKYGDMLGLNYEICCDYIDWIANARLNAIGYQYPLPSPSQNPLPWTNDWITSGHKQIALQEAENDAYLLGALGGSLTKARKVLADKYRYLIRSTATADKR</sequence>
<dbReference type="CDD" id="cd01049">
    <property type="entry name" value="RNRR2"/>
    <property type="match status" value="1"/>
</dbReference>
<dbReference type="GO" id="GO:0009263">
    <property type="term" value="P:deoxyribonucleotide biosynthetic process"/>
    <property type="evidence" value="ECO:0007669"/>
    <property type="project" value="InterPro"/>
</dbReference>
<dbReference type="GO" id="GO:0004748">
    <property type="term" value="F:ribonucleoside-diphosphate reductase activity, thioredoxin disulfide as acceptor"/>
    <property type="evidence" value="ECO:0007669"/>
    <property type="project" value="UniProtKB-EC"/>
</dbReference>
<dbReference type="SUPFAM" id="SSF47240">
    <property type="entry name" value="Ferritin-like"/>
    <property type="match status" value="1"/>
</dbReference>
<keyword evidence="6" id="KW-0408">Iron</keyword>
<gene>
    <name evidence="7" type="primary">nrdB</name>
    <name evidence="7" type="ORF">Kuja_0250</name>
</gene>
<dbReference type="InterPro" id="IPR009078">
    <property type="entry name" value="Ferritin-like_SF"/>
</dbReference>
<evidence type="ECO:0000256" key="5">
    <source>
        <dbReference type="ARBA" id="ARBA00023002"/>
    </source>
</evidence>
<dbReference type="EMBL" id="MN718199">
    <property type="protein sequence ID" value="QGZ16016.1"/>
    <property type="molecule type" value="Genomic_DNA"/>
</dbReference>
<dbReference type="NCBIfam" id="NF006576">
    <property type="entry name" value="PRK09101.1"/>
    <property type="match status" value="1"/>
</dbReference>
<dbReference type="Gene3D" id="1.10.620.20">
    <property type="entry name" value="Ribonucleotide Reductase, subunit A"/>
    <property type="match status" value="1"/>
</dbReference>
<dbReference type="PANTHER" id="PTHR23409:SF18">
    <property type="entry name" value="RIBONUCLEOSIDE-DIPHOSPHATE REDUCTASE SUBUNIT M2"/>
    <property type="match status" value="1"/>
</dbReference>
<proteinExistence type="inferred from homology"/>
<reference evidence="7 8" key="1">
    <citation type="submission" date="2019-11" db="EMBL/GenBank/DDBJ databases">
        <title>Characterization of a novel member of the family Ackermannviridae.</title>
        <authorList>
            <person name="Maina A.N."/>
            <person name="Mwaura F.B."/>
            <person name="Jumba M."/>
        </authorList>
    </citation>
    <scope>NUCLEOTIDE SEQUENCE [LARGE SCALE GENOMIC DNA]</scope>
</reference>
<keyword evidence="5 7" id="KW-0560">Oxidoreductase</keyword>
<dbReference type="EC" id="1.17.4.1" evidence="3"/>
<accession>A0A6B9JAP3</accession>
<evidence type="ECO:0000256" key="4">
    <source>
        <dbReference type="ARBA" id="ARBA00022723"/>
    </source>
</evidence>
<dbReference type="GO" id="GO:0046872">
    <property type="term" value="F:metal ion binding"/>
    <property type="evidence" value="ECO:0007669"/>
    <property type="project" value="UniProtKB-KW"/>
</dbReference>
<comment type="cofactor">
    <cofactor evidence="1">
        <name>Fe cation</name>
        <dbReference type="ChEBI" id="CHEBI:24875"/>
    </cofactor>
</comment>
<dbReference type="KEGG" id="vg:55624769"/>
<dbReference type="UniPathway" id="UPA00326"/>
<protein>
    <recommendedName>
        <fullName evidence="3">ribonucleoside-diphosphate reductase</fullName>
        <ecNumber evidence="3">1.17.4.1</ecNumber>
    </recommendedName>
</protein>
<evidence type="ECO:0000313" key="8">
    <source>
        <dbReference type="Proteomes" id="UP000433471"/>
    </source>
</evidence>
<evidence type="ECO:0000256" key="1">
    <source>
        <dbReference type="ARBA" id="ARBA00001962"/>
    </source>
</evidence>
<evidence type="ECO:0000313" key="7">
    <source>
        <dbReference type="EMBL" id="QGZ16016.1"/>
    </source>
</evidence>
<dbReference type="InterPro" id="IPR012348">
    <property type="entry name" value="RNR-like"/>
</dbReference>
<evidence type="ECO:0000256" key="3">
    <source>
        <dbReference type="ARBA" id="ARBA00012274"/>
    </source>
</evidence>
<keyword evidence="8" id="KW-1185">Reference proteome</keyword>
<dbReference type="PANTHER" id="PTHR23409">
    <property type="entry name" value="RIBONUCLEOSIDE-DIPHOSPHATE REDUCTASE SMALL CHAIN"/>
    <property type="match status" value="1"/>
</dbReference>
<organism evidence="7 8">
    <name type="scientific">Vibrio phage vB_VchM_Kuja</name>
    <dbReference type="NCBI Taxonomy" id="2686437"/>
    <lineage>
        <taxon>Viruses</taxon>
        <taxon>Duplodnaviria</taxon>
        <taxon>Heunggongvirae</taxon>
        <taxon>Uroviricota</taxon>
        <taxon>Caudoviricetes</taxon>
        <taxon>Pantevenvirales</taxon>
        <taxon>Ackermannviridae</taxon>
        <taxon>Kujavirus</taxon>
        <taxon>Kujavirus kuja</taxon>
    </lineage>
</organism>
<dbReference type="GeneID" id="55624769"/>
<comment type="similarity">
    <text evidence="2">Belongs to the ribonucleoside diphosphate reductase small chain family.</text>
</comment>
<keyword evidence="4" id="KW-0479">Metal-binding</keyword>
<dbReference type="RefSeq" id="YP_009854077.1">
    <property type="nucleotide sequence ID" value="NC_048827.1"/>
</dbReference>